<dbReference type="EMBL" id="KI913952">
    <property type="protein sequence ID" value="ETW09678.1"/>
    <property type="molecule type" value="Genomic_DNA"/>
</dbReference>
<gene>
    <name evidence="1" type="ORF">H310_00192</name>
</gene>
<accession>A0A024UVI8</accession>
<name>A0A024UVI8_9STRA</name>
<protein>
    <submittedName>
        <fullName evidence="1">Uncharacterized protein</fullName>
    </submittedName>
</protein>
<evidence type="ECO:0000313" key="1">
    <source>
        <dbReference type="EMBL" id="ETW09678.1"/>
    </source>
</evidence>
<dbReference type="RefSeq" id="XP_008861089.1">
    <property type="nucleotide sequence ID" value="XM_008862867.1"/>
</dbReference>
<organism evidence="1">
    <name type="scientific">Aphanomyces invadans</name>
    <dbReference type="NCBI Taxonomy" id="157072"/>
    <lineage>
        <taxon>Eukaryota</taxon>
        <taxon>Sar</taxon>
        <taxon>Stramenopiles</taxon>
        <taxon>Oomycota</taxon>
        <taxon>Saprolegniomycetes</taxon>
        <taxon>Saprolegniales</taxon>
        <taxon>Verrucalvaceae</taxon>
        <taxon>Aphanomyces</taxon>
    </lineage>
</organism>
<dbReference type="VEuPathDB" id="FungiDB:H310_00192"/>
<dbReference type="GeneID" id="20077242"/>
<proteinExistence type="predicted"/>
<sequence>MAASKLECTSVSSRRIVCCVAAASTTGGVFPPTDDIFCVLSNAPVTTRMSDTSDISTASIASWYRSGTLVDFALGRAPACPSAIVGNPTDIMTGLCSLRGCMSLRLAGATTTSCSRLVCFSST</sequence>
<reference evidence="1" key="1">
    <citation type="submission" date="2013-12" db="EMBL/GenBank/DDBJ databases">
        <title>The Genome Sequence of Aphanomyces invadans NJM9701.</title>
        <authorList>
            <consortium name="The Broad Institute Genomics Platform"/>
            <person name="Russ C."/>
            <person name="Tyler B."/>
            <person name="van West P."/>
            <person name="Dieguez-Uribeondo J."/>
            <person name="Young S.K."/>
            <person name="Zeng Q."/>
            <person name="Gargeya S."/>
            <person name="Fitzgerald M."/>
            <person name="Abouelleil A."/>
            <person name="Alvarado L."/>
            <person name="Chapman S.B."/>
            <person name="Gainer-Dewar J."/>
            <person name="Goldberg J."/>
            <person name="Griggs A."/>
            <person name="Gujja S."/>
            <person name="Hansen M."/>
            <person name="Howarth C."/>
            <person name="Imamovic A."/>
            <person name="Ireland A."/>
            <person name="Larimer J."/>
            <person name="McCowan C."/>
            <person name="Murphy C."/>
            <person name="Pearson M."/>
            <person name="Poon T.W."/>
            <person name="Priest M."/>
            <person name="Roberts A."/>
            <person name="Saif S."/>
            <person name="Shea T."/>
            <person name="Sykes S."/>
            <person name="Wortman J."/>
            <person name="Nusbaum C."/>
            <person name="Birren B."/>
        </authorList>
    </citation>
    <scope>NUCLEOTIDE SEQUENCE [LARGE SCALE GENOMIC DNA]</scope>
    <source>
        <strain evidence="1">NJM9701</strain>
    </source>
</reference>
<dbReference type="AlphaFoldDB" id="A0A024UVI8"/>